<evidence type="ECO:0000313" key="1">
    <source>
        <dbReference type="EMBL" id="TWF82852.1"/>
    </source>
</evidence>
<dbReference type="EMBL" id="VIWT01000004">
    <property type="protein sequence ID" value="TWF82852.1"/>
    <property type="molecule type" value="Genomic_DNA"/>
</dbReference>
<sequence>MSTPTGTLPRRRAKAEAGPFEAALGELAARRATGALHGAAGTAWLADGAVVRVRSPYAAPDPCAEGELAWYGLLLDAAYFAFGQPGGALGFEPGPPPGDDRQRALSCERLGRAVRCRRALLNQVCPHPELDTAAVAREDAPSHPPAHPARRLSELLAAADGELVPHQLARRLGRSTFGVLLDVRLLAAAGLLHLPPGAGDAAARRPLDRLDPSDPEVALLLRLRSALEARL</sequence>
<evidence type="ECO:0000313" key="2">
    <source>
        <dbReference type="Proteomes" id="UP000317940"/>
    </source>
</evidence>
<dbReference type="Proteomes" id="UP000317940">
    <property type="component" value="Unassembled WGS sequence"/>
</dbReference>
<dbReference type="AlphaFoldDB" id="A0A561T6X9"/>
<protein>
    <submittedName>
        <fullName evidence="1">Uncharacterized protein</fullName>
    </submittedName>
</protein>
<reference evidence="1 2" key="1">
    <citation type="submission" date="2019-06" db="EMBL/GenBank/DDBJ databases">
        <title>Sequencing the genomes of 1000 actinobacteria strains.</title>
        <authorList>
            <person name="Klenk H.-P."/>
        </authorList>
    </citation>
    <scope>NUCLEOTIDE SEQUENCE [LARGE SCALE GENOMIC DNA]</scope>
    <source>
        <strain evidence="1 2">DSM 44826</strain>
    </source>
</reference>
<organism evidence="1 2">
    <name type="scientific">Kitasatospora viridis</name>
    <dbReference type="NCBI Taxonomy" id="281105"/>
    <lineage>
        <taxon>Bacteria</taxon>
        <taxon>Bacillati</taxon>
        <taxon>Actinomycetota</taxon>
        <taxon>Actinomycetes</taxon>
        <taxon>Kitasatosporales</taxon>
        <taxon>Streptomycetaceae</taxon>
        <taxon>Kitasatospora</taxon>
    </lineage>
</organism>
<proteinExistence type="predicted"/>
<name>A0A561T6X9_9ACTN</name>
<dbReference type="OrthoDB" id="3538879at2"/>
<accession>A0A561T6X9</accession>
<comment type="caution">
    <text evidence="1">The sequence shown here is derived from an EMBL/GenBank/DDBJ whole genome shotgun (WGS) entry which is preliminary data.</text>
</comment>
<gene>
    <name evidence="1" type="ORF">FHX73_14334</name>
</gene>
<keyword evidence="2" id="KW-1185">Reference proteome</keyword>
<dbReference type="RefSeq" id="WP_145910118.1">
    <property type="nucleotide sequence ID" value="NZ_BAAAMZ010000009.1"/>
</dbReference>